<evidence type="ECO:0000313" key="1">
    <source>
        <dbReference type="EnsemblMetazoa" id="GPPI046270-PA"/>
    </source>
</evidence>
<name>A0A1B0C0Y9_9MUSC</name>
<dbReference type="EnsemblMetazoa" id="GPPI046270-RA">
    <property type="protein sequence ID" value="GPPI046270-PA"/>
    <property type="gene ID" value="GPPI046270"/>
</dbReference>
<sequence length="194" mass="21586">MFITLLISNTNKQTFANSSNSKAKLVSTFMVPSLTATYAPQSGTALKPLTRGHLSSFANPEICIENHSMLSCSIASSFRTEISVKISCCEMPPSPKLLVNISASRILRCCTCRGLSSSEASKLWRCSFLPCLKRLRCKFFYPQYQVELCLGRLPDKFHDNLLTSSKQFSIAPLRNRVNLVSNVLSPLNISLLER</sequence>
<dbReference type="Proteomes" id="UP000092460">
    <property type="component" value="Unassembled WGS sequence"/>
</dbReference>
<keyword evidence="2" id="KW-1185">Reference proteome</keyword>
<dbReference type="EMBL" id="JXJN01023829">
    <property type="status" value="NOT_ANNOTATED_CDS"/>
    <property type="molecule type" value="Genomic_DNA"/>
</dbReference>
<reference evidence="1" key="2">
    <citation type="submission" date="2020-05" db="UniProtKB">
        <authorList>
            <consortium name="EnsemblMetazoa"/>
        </authorList>
    </citation>
    <scope>IDENTIFICATION</scope>
    <source>
        <strain evidence="1">IAEA</strain>
    </source>
</reference>
<organism evidence="1 2">
    <name type="scientific">Glossina palpalis gambiensis</name>
    <dbReference type="NCBI Taxonomy" id="67801"/>
    <lineage>
        <taxon>Eukaryota</taxon>
        <taxon>Metazoa</taxon>
        <taxon>Ecdysozoa</taxon>
        <taxon>Arthropoda</taxon>
        <taxon>Hexapoda</taxon>
        <taxon>Insecta</taxon>
        <taxon>Pterygota</taxon>
        <taxon>Neoptera</taxon>
        <taxon>Endopterygota</taxon>
        <taxon>Diptera</taxon>
        <taxon>Brachycera</taxon>
        <taxon>Muscomorpha</taxon>
        <taxon>Hippoboscoidea</taxon>
        <taxon>Glossinidae</taxon>
        <taxon>Glossina</taxon>
    </lineage>
</organism>
<reference evidence="2" key="1">
    <citation type="submission" date="2015-01" db="EMBL/GenBank/DDBJ databases">
        <authorList>
            <person name="Aksoy S."/>
            <person name="Warren W."/>
            <person name="Wilson R.K."/>
        </authorList>
    </citation>
    <scope>NUCLEOTIDE SEQUENCE [LARGE SCALE GENOMIC DNA]</scope>
    <source>
        <strain evidence="2">IAEA</strain>
    </source>
</reference>
<proteinExistence type="predicted"/>
<dbReference type="AlphaFoldDB" id="A0A1B0C0Y9"/>
<protein>
    <submittedName>
        <fullName evidence="1">Uncharacterized protein</fullName>
    </submittedName>
</protein>
<accession>A0A1B0C0Y9</accession>
<dbReference type="VEuPathDB" id="VectorBase:GPPI046270"/>
<evidence type="ECO:0000313" key="2">
    <source>
        <dbReference type="Proteomes" id="UP000092460"/>
    </source>
</evidence>